<evidence type="ECO:0000313" key="2">
    <source>
        <dbReference type="Proteomes" id="UP000295345"/>
    </source>
</evidence>
<feature type="non-terminal residue" evidence="1">
    <location>
        <position position="196"/>
    </location>
</feature>
<dbReference type="RefSeq" id="WP_132822376.1">
    <property type="nucleotide sequence ID" value="NZ_SMKI01000807.1"/>
</dbReference>
<accession>A0A4V2XZC6</accession>
<proteinExistence type="predicted"/>
<dbReference type="AlphaFoldDB" id="A0A4V2XZC6"/>
<dbReference type="EMBL" id="SMKI01000807">
    <property type="protein sequence ID" value="TDC60415.1"/>
    <property type="molecule type" value="Genomic_DNA"/>
</dbReference>
<dbReference type="Proteomes" id="UP000295345">
    <property type="component" value="Unassembled WGS sequence"/>
</dbReference>
<organism evidence="1 2">
    <name type="scientific">Streptomyces hainanensis</name>
    <dbReference type="NCBI Taxonomy" id="402648"/>
    <lineage>
        <taxon>Bacteria</taxon>
        <taxon>Bacillati</taxon>
        <taxon>Actinomycetota</taxon>
        <taxon>Actinomycetes</taxon>
        <taxon>Kitasatosporales</taxon>
        <taxon>Streptomycetaceae</taxon>
        <taxon>Streptomyces</taxon>
    </lineage>
</organism>
<name>A0A4V2XZC6_9ACTN</name>
<reference evidence="1 2" key="1">
    <citation type="submission" date="2019-03" db="EMBL/GenBank/DDBJ databases">
        <title>Draft genome sequences of novel Actinobacteria.</title>
        <authorList>
            <person name="Sahin N."/>
            <person name="Ay H."/>
            <person name="Saygin H."/>
        </authorList>
    </citation>
    <scope>NUCLEOTIDE SEQUENCE [LARGE SCALE GENOMIC DNA]</scope>
    <source>
        <strain evidence="1 2">DSM 41900</strain>
    </source>
</reference>
<dbReference type="OrthoDB" id="10013894at2"/>
<sequence length="196" mass="21790">MNEAVAINHTRASGITARDTTNDDFVPKVLAWVGFRPTDEANTYALPHSVPLDEARQRIFRALQILEGRDITTVTQVELLPWPPPVIDLPTAINAVGDLTRQLPNIWHPDELAWHLHQLVATDGESLLTAIRTCLQTTREWTARSGGHDMTPLLDALTQADHTLQTVQQRLEEALPELNRLAHAESVDQPSPPSTI</sequence>
<protein>
    <submittedName>
        <fullName evidence="1">Uncharacterized protein</fullName>
    </submittedName>
</protein>
<comment type="caution">
    <text evidence="1">The sequence shown here is derived from an EMBL/GenBank/DDBJ whole genome shotgun (WGS) entry which is preliminary data.</text>
</comment>
<keyword evidence="2" id="KW-1185">Reference proteome</keyword>
<gene>
    <name evidence="1" type="ORF">E1283_36070</name>
</gene>
<evidence type="ECO:0000313" key="1">
    <source>
        <dbReference type="EMBL" id="TDC60415.1"/>
    </source>
</evidence>